<name>A0AAE2V9E9_9BACT</name>
<keyword evidence="5" id="KW-1185">Reference proteome</keyword>
<keyword evidence="2" id="KW-0677">Repeat</keyword>
<keyword evidence="1" id="KW-0732">Signal</keyword>
<gene>
    <name evidence="4" type="ORF">JIN83_08425</name>
</gene>
<evidence type="ECO:0000256" key="2">
    <source>
        <dbReference type="ARBA" id="ARBA00022737"/>
    </source>
</evidence>
<evidence type="ECO:0000256" key="1">
    <source>
        <dbReference type="ARBA" id="ARBA00022729"/>
    </source>
</evidence>
<evidence type="ECO:0000256" key="3">
    <source>
        <dbReference type="SAM" id="MobiDB-lite"/>
    </source>
</evidence>
<dbReference type="EMBL" id="JAENIG010000004">
    <property type="protein sequence ID" value="MBK1854983.1"/>
    <property type="molecule type" value="Genomic_DNA"/>
</dbReference>
<dbReference type="Pfam" id="PF04886">
    <property type="entry name" value="PT"/>
    <property type="match status" value="1"/>
</dbReference>
<comment type="caution">
    <text evidence="4">The sequence shown here is derived from an EMBL/GenBank/DDBJ whole genome shotgun (WGS) entry which is preliminary data.</text>
</comment>
<dbReference type="Proteomes" id="UP000634206">
    <property type="component" value="Unassembled WGS sequence"/>
</dbReference>
<reference evidence="4" key="1">
    <citation type="submission" date="2021-01" db="EMBL/GenBank/DDBJ databases">
        <title>Modified the classification status of verrucomicrobia.</title>
        <authorList>
            <person name="Feng X."/>
        </authorList>
    </citation>
    <scope>NUCLEOTIDE SEQUENCE</scope>
    <source>
        <strain evidence="4">5K15</strain>
    </source>
</reference>
<organism evidence="4 5">
    <name type="scientific">Oceaniferula flava</name>
    <dbReference type="NCBI Taxonomy" id="2800421"/>
    <lineage>
        <taxon>Bacteria</taxon>
        <taxon>Pseudomonadati</taxon>
        <taxon>Verrucomicrobiota</taxon>
        <taxon>Verrucomicrobiia</taxon>
        <taxon>Verrucomicrobiales</taxon>
        <taxon>Verrucomicrobiaceae</taxon>
        <taxon>Oceaniferula</taxon>
    </lineage>
</organism>
<evidence type="ECO:0000313" key="4">
    <source>
        <dbReference type="EMBL" id="MBK1854983.1"/>
    </source>
</evidence>
<dbReference type="InterPro" id="IPR006970">
    <property type="entry name" value="PT"/>
</dbReference>
<evidence type="ECO:0000313" key="5">
    <source>
        <dbReference type="Proteomes" id="UP000634206"/>
    </source>
</evidence>
<accession>A0AAE2V9E9</accession>
<feature type="compositionally biased region" description="Polar residues" evidence="3">
    <location>
        <begin position="25"/>
        <end position="74"/>
    </location>
</feature>
<proteinExistence type="predicted"/>
<dbReference type="AlphaFoldDB" id="A0AAE2V9E9"/>
<protein>
    <submittedName>
        <fullName evidence="4">PT domain-containing protein</fullName>
    </submittedName>
</protein>
<feature type="region of interest" description="Disordered" evidence="3">
    <location>
        <begin position="1"/>
        <end position="75"/>
    </location>
</feature>
<sequence>MGGHDLALPLPHASQCPTLTDYRLPSTSQSTNQPINQSTNQPINQSTNQPINQSTNQPVNQSTSQPVNQSTSDLSFPLALGWDGVYFIP</sequence>